<protein>
    <submittedName>
        <fullName evidence="4">SDR family oxidoreductase</fullName>
    </submittedName>
</protein>
<name>A0ABX1GJQ4_9GAMM</name>
<dbReference type="Proteomes" id="UP000765845">
    <property type="component" value="Unassembled WGS sequence"/>
</dbReference>
<keyword evidence="3" id="KW-0560">Oxidoreductase</keyword>
<gene>
    <name evidence="4" type="ORF">HCU74_14890</name>
</gene>
<sequence>MSYLIQQFSLEGKTALVTGGARGIGEMIAKGLILAGAKVYITSRKLEDLEQKVEEFSQLGQCVGLVADVSSMAGIETLAAQITERESQLDILINNAGKTWGAPLESFPEKAWDDVMTINTKAPFMLIQKLLPLLRGGSAAQPHHIVNIGSIAGISKDSLSAYSYGTSKAAIHHLTGVLAKDLVKDHINVNAIAPGHFPSKMTAGIMKTDEAKEAVLSTIPMGRMGAPEDIANLAIYLCSSRYMTGNIIPIDGGTAL</sequence>
<dbReference type="RefSeq" id="WP_168451209.1">
    <property type="nucleotide sequence ID" value="NZ_JAAWWK010000005.1"/>
</dbReference>
<dbReference type="InterPro" id="IPR052178">
    <property type="entry name" value="Sec_Metab_Biosynth_SDR"/>
</dbReference>
<evidence type="ECO:0000313" key="5">
    <source>
        <dbReference type="Proteomes" id="UP000765845"/>
    </source>
</evidence>
<dbReference type="PRINTS" id="PR00081">
    <property type="entry name" value="GDHRDH"/>
</dbReference>
<evidence type="ECO:0000256" key="1">
    <source>
        <dbReference type="ARBA" id="ARBA00006484"/>
    </source>
</evidence>
<dbReference type="PANTHER" id="PTHR43618:SF8">
    <property type="entry name" value="7ALPHA-HYDROXYSTEROID DEHYDROGENASE"/>
    <property type="match status" value="1"/>
</dbReference>
<comment type="similarity">
    <text evidence="1">Belongs to the short-chain dehydrogenases/reductases (SDR) family.</text>
</comment>
<accession>A0ABX1GJQ4</accession>
<dbReference type="PANTHER" id="PTHR43618">
    <property type="entry name" value="7-ALPHA-HYDROXYSTEROID DEHYDROGENASE"/>
    <property type="match status" value="1"/>
</dbReference>
<dbReference type="Pfam" id="PF13561">
    <property type="entry name" value="adh_short_C2"/>
    <property type="match status" value="1"/>
</dbReference>
<evidence type="ECO:0000256" key="3">
    <source>
        <dbReference type="ARBA" id="ARBA00023002"/>
    </source>
</evidence>
<dbReference type="PROSITE" id="PS00061">
    <property type="entry name" value="ADH_SHORT"/>
    <property type="match status" value="1"/>
</dbReference>
<dbReference type="EMBL" id="JAAWWK010000005">
    <property type="protein sequence ID" value="NKI18697.1"/>
    <property type="molecule type" value="Genomic_DNA"/>
</dbReference>
<reference evidence="4 5" key="1">
    <citation type="submission" date="2020-04" db="EMBL/GenBank/DDBJ databases">
        <authorList>
            <person name="Yoon J."/>
        </authorList>
    </citation>
    <scope>NUCLEOTIDE SEQUENCE [LARGE SCALE GENOMIC DNA]</scope>
    <source>
        <strain evidence="4 5">KMU-166</strain>
    </source>
</reference>
<organism evidence="4 5">
    <name type="scientific">Spongiibacter thalassae</name>
    <dbReference type="NCBI Taxonomy" id="2721624"/>
    <lineage>
        <taxon>Bacteria</taxon>
        <taxon>Pseudomonadati</taxon>
        <taxon>Pseudomonadota</taxon>
        <taxon>Gammaproteobacteria</taxon>
        <taxon>Cellvibrionales</taxon>
        <taxon>Spongiibacteraceae</taxon>
        <taxon>Spongiibacter</taxon>
    </lineage>
</organism>
<dbReference type="InterPro" id="IPR036291">
    <property type="entry name" value="NAD(P)-bd_dom_sf"/>
</dbReference>
<keyword evidence="2" id="KW-0521">NADP</keyword>
<keyword evidence="5" id="KW-1185">Reference proteome</keyword>
<dbReference type="InterPro" id="IPR002347">
    <property type="entry name" value="SDR_fam"/>
</dbReference>
<dbReference type="PRINTS" id="PR00080">
    <property type="entry name" value="SDRFAMILY"/>
</dbReference>
<comment type="caution">
    <text evidence="4">The sequence shown here is derived from an EMBL/GenBank/DDBJ whole genome shotgun (WGS) entry which is preliminary data.</text>
</comment>
<evidence type="ECO:0000256" key="2">
    <source>
        <dbReference type="ARBA" id="ARBA00022857"/>
    </source>
</evidence>
<dbReference type="Gene3D" id="3.40.50.720">
    <property type="entry name" value="NAD(P)-binding Rossmann-like Domain"/>
    <property type="match status" value="1"/>
</dbReference>
<evidence type="ECO:0000313" key="4">
    <source>
        <dbReference type="EMBL" id="NKI18697.1"/>
    </source>
</evidence>
<dbReference type="SUPFAM" id="SSF51735">
    <property type="entry name" value="NAD(P)-binding Rossmann-fold domains"/>
    <property type="match status" value="1"/>
</dbReference>
<dbReference type="InterPro" id="IPR020904">
    <property type="entry name" value="Sc_DH/Rdtase_CS"/>
</dbReference>
<proteinExistence type="inferred from homology"/>